<accession>A0A7S8FEM5</accession>
<evidence type="ECO:0000313" key="3">
    <source>
        <dbReference type="Proteomes" id="UP000593737"/>
    </source>
</evidence>
<sequence length="133" mass="14208">MKVFPTSGVLALAVLSLPLASSAFAEQSQPSQAGHVMETVQFPPSDHCTANQPCRTVMGEITRVEETYVIKQPNGSEIHVNIQPETNVQGLHKTGDKVAAQLSSRGVAHAVVKLKELPKSGLEAPGKTLEDLR</sequence>
<dbReference type="KEGG" id="nkf:Nkreftii_002176"/>
<proteinExistence type="predicted"/>
<feature type="chain" id="PRO_5032913818" evidence="1">
    <location>
        <begin position="26"/>
        <end position="133"/>
    </location>
</feature>
<dbReference type="Proteomes" id="UP000593737">
    <property type="component" value="Chromosome"/>
</dbReference>
<gene>
    <name evidence="2" type="ORF">Nkreftii_002176</name>
</gene>
<organism evidence="2 3">
    <name type="scientific">Candidatus Nitrospira kreftii</name>
    <dbReference type="NCBI Taxonomy" id="2652173"/>
    <lineage>
        <taxon>Bacteria</taxon>
        <taxon>Pseudomonadati</taxon>
        <taxon>Nitrospirota</taxon>
        <taxon>Nitrospiria</taxon>
        <taxon>Nitrospirales</taxon>
        <taxon>Nitrospiraceae</taxon>
        <taxon>Nitrospira</taxon>
    </lineage>
</organism>
<evidence type="ECO:0000313" key="2">
    <source>
        <dbReference type="EMBL" id="QPD04402.1"/>
    </source>
</evidence>
<dbReference type="EMBL" id="CP047423">
    <property type="protein sequence ID" value="QPD04402.1"/>
    <property type="molecule type" value="Genomic_DNA"/>
</dbReference>
<evidence type="ECO:0000256" key="1">
    <source>
        <dbReference type="SAM" id="SignalP"/>
    </source>
</evidence>
<feature type="signal peptide" evidence="1">
    <location>
        <begin position="1"/>
        <end position="25"/>
    </location>
</feature>
<name>A0A7S8FEM5_9BACT</name>
<reference evidence="2 3" key="1">
    <citation type="journal article" date="2020" name="ISME J.">
        <title>Enrichment and physiological characterization of a novel comammox Nitrospira indicates ammonium inhibition of complete nitrification.</title>
        <authorList>
            <person name="Sakoula D."/>
            <person name="Koch H."/>
            <person name="Frank J."/>
            <person name="Jetten M.S.M."/>
            <person name="van Kessel M.A.H.J."/>
            <person name="Lucker S."/>
        </authorList>
    </citation>
    <scope>NUCLEOTIDE SEQUENCE [LARGE SCALE GENOMIC DNA]</scope>
    <source>
        <strain evidence="2">Comreactor17</strain>
    </source>
</reference>
<dbReference type="AlphaFoldDB" id="A0A7S8FEM5"/>
<keyword evidence="1" id="KW-0732">Signal</keyword>
<protein>
    <submittedName>
        <fullName evidence="2">Uncharacterized protein</fullName>
    </submittedName>
</protein>